<organism evidence="4 5">
    <name type="scientific">Tetradesmus obliquus</name>
    <name type="common">Green alga</name>
    <name type="synonym">Acutodesmus obliquus</name>
    <dbReference type="NCBI Taxonomy" id="3088"/>
    <lineage>
        <taxon>Eukaryota</taxon>
        <taxon>Viridiplantae</taxon>
        <taxon>Chlorophyta</taxon>
        <taxon>core chlorophytes</taxon>
        <taxon>Chlorophyceae</taxon>
        <taxon>CS clade</taxon>
        <taxon>Sphaeropleales</taxon>
        <taxon>Scenedesmaceae</taxon>
        <taxon>Tetradesmus</taxon>
    </lineage>
</organism>
<reference evidence="4 5" key="1">
    <citation type="submission" date="2016-10" db="EMBL/GenBank/DDBJ databases">
        <authorList>
            <person name="Cai Z."/>
        </authorList>
    </citation>
    <scope>NUCLEOTIDE SEQUENCE [LARGE SCALE GENOMIC DNA]</scope>
</reference>
<feature type="signal peptide" evidence="3">
    <location>
        <begin position="1"/>
        <end position="23"/>
    </location>
</feature>
<proteinExistence type="predicted"/>
<name>A0A383V571_TETOB</name>
<gene>
    <name evidence="4" type="ORF">BQ4739_LOCUS139</name>
</gene>
<keyword evidence="1" id="KW-0175">Coiled coil</keyword>
<accession>A0A383V571</accession>
<dbReference type="PANTHER" id="PTHR35731:SF1">
    <property type="entry name" value="8-AMINO-7-OXONONANOATE SYNTHASE"/>
    <property type="match status" value="1"/>
</dbReference>
<evidence type="ECO:0000256" key="2">
    <source>
        <dbReference type="SAM" id="MobiDB-lite"/>
    </source>
</evidence>
<sequence length="311" mass="33836">MAKLRVVVWAVVVTVLLWGSAQAPVGCRRRCSSIVRGSPEGSAEFEGVGGDRDLQDALVQQLRVQVESQALKDEIKEDLRERVEGLKQIGEELIQQLDEELVIEKFRTDLESTQVLSDANEKLNELEEQLQQIKDQIKADQEDLRAFEVASASARSQGLFFKNLYQPEQDPQQQQEQGEGAASSSSSSSKRNRMLVDPVAARQAAAVVASSAEDEMASPFRMYLFGYMAAVLALVVLQDVTTADPKFALDGLYAALGLLLGVNALNERRALSQVLQDKQRQLQQLQQQQDAAAAGAAASGSSALGSSSAEQ</sequence>
<protein>
    <submittedName>
        <fullName evidence="4">Uncharacterized protein</fullName>
    </submittedName>
</protein>
<evidence type="ECO:0000256" key="1">
    <source>
        <dbReference type="SAM" id="Coils"/>
    </source>
</evidence>
<dbReference type="Proteomes" id="UP000256970">
    <property type="component" value="Unassembled WGS sequence"/>
</dbReference>
<evidence type="ECO:0000313" key="5">
    <source>
        <dbReference type="Proteomes" id="UP000256970"/>
    </source>
</evidence>
<evidence type="ECO:0000313" key="4">
    <source>
        <dbReference type="EMBL" id="SZX59526.1"/>
    </source>
</evidence>
<feature type="region of interest" description="Disordered" evidence="2">
    <location>
        <begin position="168"/>
        <end position="193"/>
    </location>
</feature>
<keyword evidence="5" id="KW-1185">Reference proteome</keyword>
<keyword evidence="3" id="KW-0732">Signal</keyword>
<evidence type="ECO:0000256" key="3">
    <source>
        <dbReference type="SAM" id="SignalP"/>
    </source>
</evidence>
<dbReference type="AlphaFoldDB" id="A0A383V571"/>
<dbReference type="PANTHER" id="PTHR35731">
    <property type="entry name" value="8-AMINO-7-OXONONANOATE SYNTHASE"/>
    <property type="match status" value="1"/>
</dbReference>
<feature type="compositionally biased region" description="Low complexity" evidence="2">
    <location>
        <begin position="168"/>
        <end position="189"/>
    </location>
</feature>
<feature type="coiled-coil region" evidence="1">
    <location>
        <begin position="76"/>
        <end position="150"/>
    </location>
</feature>
<feature type="coiled-coil region" evidence="1">
    <location>
        <begin position="268"/>
        <end position="295"/>
    </location>
</feature>
<feature type="chain" id="PRO_5016988165" evidence="3">
    <location>
        <begin position="24"/>
        <end position="311"/>
    </location>
</feature>
<dbReference type="EMBL" id="FNXT01000003">
    <property type="protein sequence ID" value="SZX59526.1"/>
    <property type="molecule type" value="Genomic_DNA"/>
</dbReference>